<protein>
    <submittedName>
        <fullName evidence="3">Lipase esterase</fullName>
    </submittedName>
</protein>
<dbReference type="PANTHER" id="PTHR48081:SF6">
    <property type="entry name" value="PEPTIDASE S9 PROLYL OLIGOPEPTIDASE CATALYTIC DOMAIN-CONTAINING PROTEIN"/>
    <property type="match status" value="1"/>
</dbReference>
<evidence type="ECO:0000256" key="1">
    <source>
        <dbReference type="ARBA" id="ARBA00022801"/>
    </source>
</evidence>
<dbReference type="AlphaFoldDB" id="A0A0R2MLT7"/>
<dbReference type="InterPro" id="IPR029058">
    <property type="entry name" value="AB_hydrolase_fold"/>
</dbReference>
<reference evidence="3 4" key="1">
    <citation type="journal article" date="2015" name="Genome Announc.">
        <title>Expanding the biotechnology potential of lactobacilli through comparative genomics of 213 strains and associated genera.</title>
        <authorList>
            <person name="Sun Z."/>
            <person name="Harris H.M."/>
            <person name="McCann A."/>
            <person name="Guo C."/>
            <person name="Argimon S."/>
            <person name="Zhang W."/>
            <person name="Yang X."/>
            <person name="Jeffery I.B."/>
            <person name="Cooney J.C."/>
            <person name="Kagawa T.F."/>
            <person name="Liu W."/>
            <person name="Song Y."/>
            <person name="Salvetti E."/>
            <person name="Wrobel A."/>
            <person name="Rasinkangas P."/>
            <person name="Parkhill J."/>
            <person name="Rea M.C."/>
            <person name="O'Sullivan O."/>
            <person name="Ritari J."/>
            <person name="Douillard F.P."/>
            <person name="Paul Ross R."/>
            <person name="Yang R."/>
            <person name="Briner A.E."/>
            <person name="Felis G.E."/>
            <person name="de Vos W.M."/>
            <person name="Barrangou R."/>
            <person name="Klaenhammer T.R."/>
            <person name="Caufield P.W."/>
            <person name="Cui Y."/>
            <person name="Zhang H."/>
            <person name="O'Toole P.W."/>
        </authorList>
    </citation>
    <scope>NUCLEOTIDE SEQUENCE [LARGE SCALE GENOMIC DNA]</scope>
    <source>
        <strain evidence="3 4">LMG 26013</strain>
    </source>
</reference>
<sequence length="281" mass="31173">MGDNMMQVEHQTLSANQHPFQVTAYWLDQISDFEENVDYPVMIICPGGGFTYHSGREEAPIATRFNAEGMHTIILNYQLETEDESVYPWALQQVAQTIAWVTAHAQKRHVATDRIFLTGFSAGGHVVALYNAVATDPELRQQYGLDDYAGEHAAVILGYPVIDLNAGFPTSDADKKLVTADEQLWAAQKLVSKATKPAFVWQTATDELVPAQNSMLYVQALMANDVDVEYHLYGSGIHGLALANHVTEKPTKSKYLNKAASQWVNLATQWLQQEGLLAGEF</sequence>
<gene>
    <name evidence="3" type="ORF">IV64_GL000870</name>
</gene>
<dbReference type="Pfam" id="PF20434">
    <property type="entry name" value="BD-FAE"/>
    <property type="match status" value="1"/>
</dbReference>
<name>A0A0R2MLT7_9LACO</name>
<dbReference type="Gene3D" id="3.40.50.1820">
    <property type="entry name" value="alpha/beta hydrolase"/>
    <property type="match status" value="1"/>
</dbReference>
<dbReference type="PANTHER" id="PTHR48081">
    <property type="entry name" value="AB HYDROLASE SUPERFAMILY PROTEIN C4A8.06C"/>
    <property type="match status" value="1"/>
</dbReference>
<dbReference type="InterPro" id="IPR049492">
    <property type="entry name" value="BD-FAE-like_dom"/>
</dbReference>
<organism evidence="3 4">
    <name type="scientific">Lactiplantibacillus xiangfangensis</name>
    <dbReference type="NCBI Taxonomy" id="942150"/>
    <lineage>
        <taxon>Bacteria</taxon>
        <taxon>Bacillati</taxon>
        <taxon>Bacillota</taxon>
        <taxon>Bacilli</taxon>
        <taxon>Lactobacillales</taxon>
        <taxon>Lactobacillaceae</taxon>
        <taxon>Lactiplantibacillus</taxon>
    </lineage>
</organism>
<comment type="caution">
    <text evidence="3">The sequence shown here is derived from an EMBL/GenBank/DDBJ whole genome shotgun (WGS) entry which is preliminary data.</text>
</comment>
<dbReference type="SUPFAM" id="SSF53474">
    <property type="entry name" value="alpha/beta-Hydrolases"/>
    <property type="match status" value="1"/>
</dbReference>
<dbReference type="EMBL" id="JQCL01000008">
    <property type="protein sequence ID" value="KRO14697.1"/>
    <property type="molecule type" value="Genomic_DNA"/>
</dbReference>
<proteinExistence type="predicted"/>
<keyword evidence="1" id="KW-0378">Hydrolase</keyword>
<keyword evidence="4" id="KW-1185">Reference proteome</keyword>
<dbReference type="PATRIC" id="fig|942150.3.peg.892"/>
<dbReference type="Proteomes" id="UP000051783">
    <property type="component" value="Unassembled WGS sequence"/>
</dbReference>
<dbReference type="GO" id="GO:0016787">
    <property type="term" value="F:hydrolase activity"/>
    <property type="evidence" value="ECO:0007669"/>
    <property type="project" value="UniProtKB-KW"/>
</dbReference>
<dbReference type="InterPro" id="IPR050300">
    <property type="entry name" value="GDXG_lipolytic_enzyme"/>
</dbReference>
<evidence type="ECO:0000313" key="3">
    <source>
        <dbReference type="EMBL" id="KRO14697.1"/>
    </source>
</evidence>
<feature type="domain" description="BD-FAE-like" evidence="2">
    <location>
        <begin position="34"/>
        <end position="220"/>
    </location>
</feature>
<evidence type="ECO:0000313" key="4">
    <source>
        <dbReference type="Proteomes" id="UP000051783"/>
    </source>
</evidence>
<dbReference type="STRING" id="942150.IV64_GL000870"/>
<evidence type="ECO:0000259" key="2">
    <source>
        <dbReference type="Pfam" id="PF20434"/>
    </source>
</evidence>
<accession>A0A0R2MLT7</accession>